<keyword evidence="5" id="KW-0946">Virion</keyword>
<dbReference type="Gene3D" id="2.40.30.120">
    <property type="entry name" value="Positive stranded ssRNA viruses"/>
    <property type="match status" value="1"/>
</dbReference>
<evidence type="ECO:0000256" key="8">
    <source>
        <dbReference type="SAM" id="MobiDB-lite"/>
    </source>
</evidence>
<evidence type="ECO:0000256" key="3">
    <source>
        <dbReference type="ARBA" id="ARBA00008633"/>
    </source>
</evidence>
<feature type="domain" description="Calicivirus coat protein C-terminal" evidence="10">
    <location>
        <begin position="301"/>
        <end position="523"/>
    </location>
</feature>
<evidence type="ECO:0000256" key="7">
    <source>
        <dbReference type="ARBA" id="ARBA00031336"/>
    </source>
</evidence>
<dbReference type="InterPro" id="IPR013643">
    <property type="entry name" value="Calicivirus_coat_C"/>
</dbReference>
<evidence type="ECO:0000256" key="5">
    <source>
        <dbReference type="ARBA" id="ARBA00022844"/>
    </source>
</evidence>
<evidence type="ECO:0000256" key="4">
    <source>
        <dbReference type="ARBA" id="ARBA00018984"/>
    </source>
</evidence>
<evidence type="ECO:0000313" key="11">
    <source>
        <dbReference type="EMBL" id="AMR60405.1"/>
    </source>
</evidence>
<feature type="domain" description="Calicivirus coat protein" evidence="9">
    <location>
        <begin position="5"/>
        <end position="295"/>
    </location>
</feature>
<proteinExistence type="evidence at transcript level"/>
<dbReference type="FunFam" id="2.60.120.20:FF:000008">
    <property type="entry name" value="Capsid protein VP1"/>
    <property type="match status" value="1"/>
</dbReference>
<evidence type="ECO:0000259" key="9">
    <source>
        <dbReference type="Pfam" id="PF00915"/>
    </source>
</evidence>
<evidence type="ECO:0000256" key="6">
    <source>
        <dbReference type="ARBA" id="ARBA00023200"/>
    </source>
</evidence>
<dbReference type="Gene3D" id="2.40.510.10">
    <property type="entry name" value="Positive stranded ssRNA viruses"/>
    <property type="match status" value="1"/>
</dbReference>
<accession>A0A142IJP3</accession>
<dbReference type="SMR" id="A0A142IJP3"/>
<dbReference type="Gene3D" id="2.60.120.20">
    <property type="match status" value="1"/>
</dbReference>
<evidence type="ECO:0000259" key="10">
    <source>
        <dbReference type="Pfam" id="PF08435"/>
    </source>
</evidence>
<dbReference type="InterPro" id="IPR029053">
    <property type="entry name" value="Viral_coat"/>
</dbReference>
<protein>
    <recommendedName>
        <fullName evidence="4">Capsid protein VP1</fullName>
    </recommendedName>
    <alternativeName>
        <fullName evidence="7">Coat protein</fullName>
    </alternativeName>
</protein>
<dbReference type="Pfam" id="PF08435">
    <property type="entry name" value="Calici_coat_C"/>
    <property type="match status" value="1"/>
</dbReference>
<keyword evidence="6" id="KW-1035">Host cytoplasm</keyword>
<dbReference type="Pfam" id="PF00915">
    <property type="entry name" value="Calici_coat"/>
    <property type="match status" value="1"/>
</dbReference>
<dbReference type="GO" id="GO:0044423">
    <property type="term" value="C:virion component"/>
    <property type="evidence" value="ECO:0007669"/>
    <property type="project" value="UniProtKB-KW"/>
</dbReference>
<dbReference type="SUPFAM" id="SSF88633">
    <property type="entry name" value="Positive stranded ssRNA viruses"/>
    <property type="match status" value="1"/>
</dbReference>
<dbReference type="InterPro" id="IPR033703">
    <property type="entry name" value="Rhv-like"/>
</dbReference>
<dbReference type="CDD" id="cd00205">
    <property type="entry name" value="rhv_like"/>
    <property type="match status" value="1"/>
</dbReference>
<evidence type="ECO:0000256" key="1">
    <source>
        <dbReference type="ARBA" id="ARBA00004192"/>
    </source>
</evidence>
<organism evidence="11">
    <name type="scientific">Norovirus TF1/USA/2008</name>
    <dbReference type="NCBI Taxonomy" id="1818009"/>
    <lineage>
        <taxon>Viruses</taxon>
        <taxon>Riboviria</taxon>
        <taxon>Orthornavirae</taxon>
        <taxon>Pisuviricota</taxon>
        <taxon>Pisoniviricetes</taxon>
        <taxon>Picornavirales</taxon>
        <taxon>Caliciviridae</taxon>
        <taxon>Norovirus</taxon>
        <taxon>Norovirus norwalkense</taxon>
        <taxon>Norwalk virus</taxon>
    </lineage>
</organism>
<name>A0A142IJP3_NORV</name>
<comment type="subcellular location">
    <subcellularLocation>
        <location evidence="1">Host cytoplasm</location>
    </subcellularLocation>
    <subcellularLocation>
        <location evidence="2">Virion</location>
    </subcellularLocation>
</comment>
<evidence type="ECO:0000256" key="2">
    <source>
        <dbReference type="ARBA" id="ARBA00004328"/>
    </source>
</evidence>
<dbReference type="GO" id="GO:0030430">
    <property type="term" value="C:host cell cytoplasm"/>
    <property type="evidence" value="ECO:0007669"/>
    <property type="project" value="UniProtKB-SubCell"/>
</dbReference>
<reference evidence="11" key="1">
    <citation type="submission" date="2015-10" db="EMBL/GenBank/DDBJ databases">
        <title>Natural Norovirus Infections of Rhesus Macaques.</title>
        <authorList>
            <person name="Farkas T."/>
        </authorList>
    </citation>
    <scope>NUCLEOTIDE SEQUENCE</scope>
    <source>
        <strain evidence="11">TF1</strain>
    </source>
</reference>
<dbReference type="EMBL" id="KT943503">
    <property type="protein sequence ID" value="AMR60405.1"/>
    <property type="molecule type" value="mRNA"/>
</dbReference>
<feature type="region of interest" description="Disordered" evidence="8">
    <location>
        <begin position="1"/>
        <end position="20"/>
    </location>
</feature>
<comment type="similarity">
    <text evidence="3">Belongs to the caliciviridae capsid protein family.</text>
</comment>
<dbReference type="InterPro" id="IPR004005">
    <property type="entry name" value="Calicivirus_coat"/>
</dbReference>
<sequence>MMMASKDATSSVDGASGAGQLVPEVNASDPLAMDPVAGSSTAVATAGQVNPIDPWIINNFVQAPQGEFTISPNNTPGDVLFDLSLGPHLNPFLLHLSQMYNGWVGNMRVRIMLAGNAFTAGKIIVSCIPPGFGSHNLTIAQATLFPHVIADVRTLDPIEVPLEDVRNVLFHNNDRNQQTMRLVCMLYTPLRTGGGTGDSFVVAGRVMTCPSPDFNFLFLVPPTVEQKTRPFTLPNLPLSSLSNSRAPLPISSMGISPDNVQSVQFQNGRCTLDGRLVGTTPVSLSHVAKIRGTSNGTVINLTELDGTPFHPFEGPAPIGFPDLGGCDWHINMTQFGHSSQTQYDVDTTPDTFVPHLGSIQANGIGSGNYVGVLSWISPPSHPSGSQVDLWKIPNYGSSITEATHLAPSVYPPGFGEVLVFFMSKMPGPGAYNLPCLLPQEYISHLASEQAPTVGEAALLHYVDPDTGRNLGEFKAYPDGFLTCVPNGASSGPQQLPINGVFVFVSWVSRFYQLKPVGTASSARGRLGLRR</sequence>